<dbReference type="EMBL" id="BK016111">
    <property type="protein sequence ID" value="DAF95921.1"/>
    <property type="molecule type" value="Genomic_DNA"/>
</dbReference>
<organism evidence="1">
    <name type="scientific">Siphoviridae sp. ctzr51</name>
    <dbReference type="NCBI Taxonomy" id="2825751"/>
    <lineage>
        <taxon>Viruses</taxon>
        <taxon>Duplodnaviria</taxon>
        <taxon>Heunggongvirae</taxon>
        <taxon>Uroviricota</taxon>
        <taxon>Caudoviricetes</taxon>
    </lineage>
</organism>
<reference evidence="1" key="1">
    <citation type="journal article" date="2021" name="Proc. Natl. Acad. Sci. U.S.A.">
        <title>A Catalog of Tens of Thousands of Viruses from Human Metagenomes Reveals Hidden Associations with Chronic Diseases.</title>
        <authorList>
            <person name="Tisza M.J."/>
            <person name="Buck C.B."/>
        </authorList>
    </citation>
    <scope>NUCLEOTIDE SEQUENCE</scope>
    <source>
        <strain evidence="1">Ctzr51</strain>
    </source>
</reference>
<protein>
    <submittedName>
        <fullName evidence="1">Uncharacterized protein</fullName>
    </submittedName>
</protein>
<proteinExistence type="predicted"/>
<name>A0A8S5UN46_9CAUD</name>
<accession>A0A8S5UN46</accession>
<evidence type="ECO:0000313" key="1">
    <source>
        <dbReference type="EMBL" id="DAF95921.1"/>
    </source>
</evidence>
<sequence length="31" mass="3755">MFWNGLRRKAINYDTKKKIDISKKKICTIKI</sequence>